<evidence type="ECO:0000313" key="2">
    <source>
        <dbReference type="Proteomes" id="UP000623467"/>
    </source>
</evidence>
<protein>
    <submittedName>
        <fullName evidence="1">Uncharacterized protein</fullName>
    </submittedName>
</protein>
<dbReference type="OrthoDB" id="2873031at2759"/>
<dbReference type="Proteomes" id="UP000623467">
    <property type="component" value="Unassembled WGS sequence"/>
</dbReference>
<sequence length="156" mass="16680">MVDCIPPNAFSFDSPFRLVDFQGHVLNLANGVNPVISQIKSTNGSMEEQWVLQQSGLGGPGGELLVSPLPGFPTVAYDFNLSPDPGPLSMQAISGDGTTTFFQINCLDSTRANFIDVVSSLALTAWAAESGSTVSPVTFETFTNRSQQVWSFEALD</sequence>
<evidence type="ECO:0000313" key="1">
    <source>
        <dbReference type="EMBL" id="KAF7337284.1"/>
    </source>
</evidence>
<dbReference type="EMBL" id="JACAZH010000035">
    <property type="protein sequence ID" value="KAF7337284.1"/>
    <property type="molecule type" value="Genomic_DNA"/>
</dbReference>
<reference evidence="1" key="1">
    <citation type="submission" date="2020-05" db="EMBL/GenBank/DDBJ databases">
        <title>Mycena genomes resolve the evolution of fungal bioluminescence.</title>
        <authorList>
            <person name="Tsai I.J."/>
        </authorList>
    </citation>
    <scope>NUCLEOTIDE SEQUENCE</scope>
    <source>
        <strain evidence="1">160909Yilan</strain>
    </source>
</reference>
<dbReference type="AlphaFoldDB" id="A0A8H7CGY2"/>
<gene>
    <name evidence="1" type="ORF">MSAN_02280900</name>
</gene>
<organism evidence="1 2">
    <name type="scientific">Mycena sanguinolenta</name>
    <dbReference type="NCBI Taxonomy" id="230812"/>
    <lineage>
        <taxon>Eukaryota</taxon>
        <taxon>Fungi</taxon>
        <taxon>Dikarya</taxon>
        <taxon>Basidiomycota</taxon>
        <taxon>Agaricomycotina</taxon>
        <taxon>Agaricomycetes</taxon>
        <taxon>Agaricomycetidae</taxon>
        <taxon>Agaricales</taxon>
        <taxon>Marasmiineae</taxon>
        <taxon>Mycenaceae</taxon>
        <taxon>Mycena</taxon>
    </lineage>
</organism>
<comment type="caution">
    <text evidence="1">The sequence shown here is derived from an EMBL/GenBank/DDBJ whole genome shotgun (WGS) entry which is preliminary data.</text>
</comment>
<keyword evidence="2" id="KW-1185">Reference proteome</keyword>
<name>A0A8H7CGY2_9AGAR</name>
<proteinExistence type="predicted"/>
<accession>A0A8H7CGY2</accession>